<sequence length="207" mass="22576">MGDQVSDGVSDQVGDQVGDGPPDIVVDYPAGWAQVSADDDIAGWAPAAADQLWASSGQPYSALDVQVLGAQLEIMARSAFVVPCFGAFVFCPELARGPRAVFRLSGLRFPRGTPDDRIVDDILLPGGQQLVEPQVEHLSGPGLRRFRVRQRAWTEESRALSDFIAYVFPFESGGWVLSTSLPDPREAERWLPHFDELAAGVQWQEVP</sequence>
<dbReference type="Proteomes" id="UP000219482">
    <property type="component" value="Unassembled WGS sequence"/>
</dbReference>
<keyword evidence="3" id="KW-1185">Reference proteome</keyword>
<reference evidence="3" key="1">
    <citation type="submission" date="2017-09" db="EMBL/GenBank/DDBJ databases">
        <authorList>
            <person name="Varghese N."/>
            <person name="Submissions S."/>
        </authorList>
    </citation>
    <scope>NUCLEOTIDE SEQUENCE [LARGE SCALE GENOMIC DNA]</scope>
    <source>
        <strain evidence="3">DSM 44270</strain>
    </source>
</reference>
<evidence type="ECO:0000313" key="3">
    <source>
        <dbReference type="Proteomes" id="UP000219482"/>
    </source>
</evidence>
<proteinExistence type="predicted"/>
<organism evidence="2 3">
    <name type="scientific">Blastococcus haudaquaticus</name>
    <dbReference type="NCBI Taxonomy" id="1938745"/>
    <lineage>
        <taxon>Bacteria</taxon>
        <taxon>Bacillati</taxon>
        <taxon>Actinomycetota</taxon>
        <taxon>Actinomycetes</taxon>
        <taxon>Geodermatophilales</taxon>
        <taxon>Geodermatophilaceae</taxon>
        <taxon>Blastococcus</taxon>
    </lineage>
</organism>
<dbReference type="EMBL" id="OCNK01000001">
    <property type="protein sequence ID" value="SOD92951.1"/>
    <property type="molecule type" value="Genomic_DNA"/>
</dbReference>
<dbReference type="AlphaFoldDB" id="A0A286GBS0"/>
<gene>
    <name evidence="2" type="ORF">SAMN06272739_0090</name>
</gene>
<evidence type="ECO:0000313" key="2">
    <source>
        <dbReference type="EMBL" id="SOD92951.1"/>
    </source>
</evidence>
<evidence type="ECO:0000256" key="1">
    <source>
        <dbReference type="SAM" id="MobiDB-lite"/>
    </source>
</evidence>
<protein>
    <submittedName>
        <fullName evidence="2">Uncharacterized protein</fullName>
    </submittedName>
</protein>
<accession>A0A286GBS0</accession>
<name>A0A286GBS0_9ACTN</name>
<feature type="region of interest" description="Disordered" evidence="1">
    <location>
        <begin position="1"/>
        <end position="20"/>
    </location>
</feature>